<proteinExistence type="predicted"/>
<dbReference type="AlphaFoldDB" id="A0A2K8UJI7"/>
<dbReference type="NCBIfam" id="TIGR01784">
    <property type="entry name" value="T_den_put_tspse"/>
    <property type="match status" value="1"/>
</dbReference>
<organism evidence="1 2">
    <name type="scientific">Candidatus Thiodictyon syntrophicum</name>
    <dbReference type="NCBI Taxonomy" id="1166950"/>
    <lineage>
        <taxon>Bacteria</taxon>
        <taxon>Pseudomonadati</taxon>
        <taxon>Pseudomonadota</taxon>
        <taxon>Gammaproteobacteria</taxon>
        <taxon>Chromatiales</taxon>
        <taxon>Chromatiaceae</taxon>
        <taxon>Thiodictyon</taxon>
    </lineage>
</organism>
<gene>
    <name evidence="1" type="ORF">THSYN_32855</name>
</gene>
<dbReference type="OrthoDB" id="5566984at2"/>
<evidence type="ECO:0000313" key="1">
    <source>
        <dbReference type="EMBL" id="AUB85682.1"/>
    </source>
</evidence>
<keyword evidence="1" id="KW-0614">Plasmid</keyword>
<reference evidence="1 2" key="1">
    <citation type="submission" date="2017-03" db="EMBL/GenBank/DDBJ databases">
        <title>Complete genome sequence of Candidatus 'Thiodictyon syntrophicum' sp. nov. strain Cad16T, a photolithoautotroph purple sulfur bacterium isolated from an alpine meromictic lake.</title>
        <authorList>
            <person name="Luedin S.M."/>
            <person name="Pothier J.F."/>
            <person name="Danza F."/>
            <person name="Storelli N."/>
            <person name="Wittwer M."/>
            <person name="Tonolla M."/>
        </authorList>
    </citation>
    <scope>NUCLEOTIDE SEQUENCE [LARGE SCALE GENOMIC DNA]</scope>
    <source>
        <strain evidence="1 2">Cad16T</strain>
        <plasmid evidence="2">Plasmid pts485</plasmid>
    </source>
</reference>
<keyword evidence="2" id="KW-1185">Reference proteome</keyword>
<dbReference type="Proteomes" id="UP000232638">
    <property type="component" value="Plasmid pTs485"/>
</dbReference>
<evidence type="ECO:0000313" key="2">
    <source>
        <dbReference type="Proteomes" id="UP000232638"/>
    </source>
</evidence>
<geneLocation type="plasmid" evidence="2">
    <name>pts485</name>
</geneLocation>
<dbReference type="RefSeq" id="WP_100923288.1">
    <property type="nucleotide sequence ID" value="NZ_CP020372.1"/>
</dbReference>
<sequence>MRHPIDPKIDCVFKALLGSEENRNLLIHFLNAILGPDLQDPVTQVQILNPYNERQFLTDKLSIVDIKAHDDRARRFQIEIQLLTYAALLGRVLYTWNDLYNHQLGSGEDYGKLKPAYSIWILGEDLLPGDAYYTHRYRLRDERGQCLLNHGGIYLLELNKFADEQVTTEEQRWLKFFKEGEHLDVDRLPVWMQTPEMRQAMNTLTAFSEKELAYDVYQARQDFLRQQRAIERERRSTQQAFEEQKAALAQKEAVLAEKDAVLAEKDAALAEKDVVLAEKDAVLAEKDAALAQERAARELERQGKKAALAEIERLKALMKGDNPPAGS</sequence>
<dbReference type="PANTHER" id="PTHR41317:SF1">
    <property type="entry name" value="PD-(D_E)XK NUCLEASE FAMILY TRANSPOSASE"/>
    <property type="match status" value="1"/>
</dbReference>
<dbReference type="KEGG" id="tsy:THSYN_32855"/>
<dbReference type="PANTHER" id="PTHR41317">
    <property type="entry name" value="PD-(D_E)XK NUCLEASE FAMILY TRANSPOSASE"/>
    <property type="match status" value="1"/>
</dbReference>
<dbReference type="EMBL" id="CP020372">
    <property type="protein sequence ID" value="AUB85682.1"/>
    <property type="molecule type" value="Genomic_DNA"/>
</dbReference>
<dbReference type="Pfam" id="PF12784">
    <property type="entry name" value="PDDEXK_2"/>
    <property type="match status" value="1"/>
</dbReference>
<dbReference type="InterPro" id="IPR010106">
    <property type="entry name" value="RpnA"/>
</dbReference>
<name>A0A2K8UJI7_9GAMM</name>
<protein>
    <recommendedName>
        <fullName evidence="3">Transposase</fullName>
    </recommendedName>
</protein>
<accession>A0A2K8UJI7</accession>
<evidence type="ECO:0008006" key="3">
    <source>
        <dbReference type="Google" id="ProtNLM"/>
    </source>
</evidence>